<gene>
    <name evidence="1" type="primary">yihQ_1</name>
    <name evidence="1" type="ORF">NCTC8261_07195</name>
</gene>
<sequence length="48" mass="5375">MSTQSKHLSSVLIEKNIEGFTLTYHQRLILRHSTENPCLWIGAGVAGH</sequence>
<dbReference type="GO" id="GO:0016787">
    <property type="term" value="F:hydrolase activity"/>
    <property type="evidence" value="ECO:0007669"/>
    <property type="project" value="UniProtKB-KW"/>
</dbReference>
<name>A0A379X432_SALET</name>
<dbReference type="Proteomes" id="UP000254712">
    <property type="component" value="Unassembled WGS sequence"/>
</dbReference>
<reference evidence="1 2" key="1">
    <citation type="submission" date="2018-06" db="EMBL/GenBank/DDBJ databases">
        <authorList>
            <consortium name="Pathogen Informatics"/>
            <person name="Doyle S."/>
        </authorList>
    </citation>
    <scope>NUCLEOTIDE SEQUENCE [LARGE SCALE GENOMIC DNA]</scope>
    <source>
        <strain evidence="1 2">NCTC8261</strain>
    </source>
</reference>
<proteinExistence type="predicted"/>
<accession>A0A379X432</accession>
<evidence type="ECO:0000313" key="2">
    <source>
        <dbReference type="Proteomes" id="UP000254712"/>
    </source>
</evidence>
<keyword evidence="1" id="KW-0378">Hydrolase</keyword>
<organism evidence="1 2">
    <name type="scientific">Salmonella enterica I</name>
    <dbReference type="NCBI Taxonomy" id="59201"/>
    <lineage>
        <taxon>Bacteria</taxon>
        <taxon>Pseudomonadati</taxon>
        <taxon>Pseudomonadota</taxon>
        <taxon>Gammaproteobacteria</taxon>
        <taxon>Enterobacterales</taxon>
        <taxon>Enterobacteriaceae</taxon>
        <taxon>Salmonella</taxon>
    </lineage>
</organism>
<evidence type="ECO:0000313" key="1">
    <source>
        <dbReference type="EMBL" id="SUH40784.1"/>
    </source>
</evidence>
<dbReference type="AlphaFoldDB" id="A0A379X432"/>
<protein>
    <submittedName>
        <fullName evidence="1">Glycosyl hydrolase</fullName>
    </submittedName>
</protein>
<dbReference type="EMBL" id="UGXT01000002">
    <property type="protein sequence ID" value="SUH40784.1"/>
    <property type="molecule type" value="Genomic_DNA"/>
</dbReference>